<evidence type="ECO:0000313" key="1">
    <source>
        <dbReference type="EMBL" id="AAC27069.1"/>
    </source>
</evidence>
<organism evidence="1 2">
    <name type="scientific">Methanobacterium phage psiM2</name>
    <name type="common">PsiM2</name>
    <dbReference type="NCBI Taxonomy" id="77048"/>
    <lineage>
        <taxon>Viruses</taxon>
        <taxon>Duplodnaviria</taxon>
        <taxon>Heunggongvirae</taxon>
        <taxon>Uroviricota</taxon>
        <taxon>Caudoviricetes</taxon>
        <taxon>Methanobavirales</taxon>
        <taxon>Leisingerviridae</taxon>
        <taxon>Psimunavirus</taxon>
        <taxon>Psimunavirus limi</taxon>
        <taxon>Psimunavirus psiM2</taxon>
    </lineage>
</organism>
<reference evidence="1 2" key="1">
    <citation type="journal article" date="1998" name="Mol. Microbiol.">
        <title>Molecular analysis of Methanobacterium phage psiM2.</title>
        <authorList>
            <person name="Pfister P."/>
            <person name="Wasserfallen A."/>
            <person name="Stettler R."/>
            <person name="Leisinger T."/>
        </authorList>
    </citation>
    <scope>NUCLEOTIDE SEQUENCE</scope>
</reference>
<dbReference type="RefSeq" id="NP_046985.1">
    <property type="nucleotide sequence ID" value="NC_001902.1"/>
</dbReference>
<evidence type="ECO:0000313" key="2">
    <source>
        <dbReference type="Proteomes" id="UP000001155"/>
    </source>
</evidence>
<dbReference type="KEGG" id="vg:1261728"/>
<dbReference type="Proteomes" id="UP000001155">
    <property type="component" value="Segment"/>
</dbReference>
<dbReference type="PIR" id="T12746">
    <property type="entry name" value="T12746"/>
</dbReference>
<protein>
    <submittedName>
        <fullName evidence="1">Uncharacterized protein</fullName>
    </submittedName>
</protein>
<accession>O80219</accession>
<name>O80219_METM2</name>
<dbReference type="EMBL" id="AF065411">
    <property type="protein sequence ID" value="AAC27069.1"/>
    <property type="molecule type" value="Genomic_DNA"/>
</dbReference>
<proteinExistence type="predicted"/>
<dbReference type="GeneID" id="1261728"/>
<keyword evidence="2" id="KW-1185">Reference proteome</keyword>
<sequence length="124" mass="13826">MIVIRGKGIYRCPLAGFGSRIRGVVYEREAPPLGGDRKGGLREIYLISSRYFLFCSMKRSIASSQADVMGVFSNLSIAIALNIFNFFSDTLKFTGTFFSSLSFMIVTHVASHKKLIFSINIIKN</sequence>